<comment type="similarity">
    <text evidence="2">Belongs to the Leviviricetes maturation protein family.</text>
</comment>
<protein>
    <submittedName>
        <fullName evidence="3">Uncharacterized protein</fullName>
    </submittedName>
</protein>
<dbReference type="EMBL" id="KX883491">
    <property type="protein sequence ID" value="APG77047.1"/>
    <property type="molecule type" value="Genomic_RNA"/>
</dbReference>
<proteinExistence type="inferred from homology"/>
<dbReference type="GO" id="GO:0039666">
    <property type="term" value="P:virion attachment to host cell pilus"/>
    <property type="evidence" value="ECO:0007669"/>
    <property type="project" value="UniProtKB-KW"/>
</dbReference>
<keyword evidence="1" id="KW-1175">Viral attachment to host cell pilus</keyword>
<dbReference type="InterPro" id="IPR005563">
    <property type="entry name" value="A_protein"/>
</dbReference>
<keyword evidence="1" id="KW-0945">Host-virus interaction</keyword>
<keyword evidence="1" id="KW-1161">Viral attachment to host cell</keyword>
<sequence>MTGEGSRFGYKTKLNNAVPDQIKSKYISHLSVDTSGWQSMASAMANTNPSRPEVNVPLFLYELKDLPSMIRHVGRRAESNARFAGAKNLPEVKRLLKKRLSAKQISEDYLAYQFGWAPMIRDLLALTGVQDLAAERQLEINSHRVGPYLRYKRTLGSGTNEVYVGSRSVLAANPYQATGACTKRAQRTDWGTITWKPTWPKYRAISNPSTAAIYRAVLGLDIDFSLFWEAMPWSWLVDWCADIGDALSIRRNTVGYSFRRASYCSHHVTEQEIIPWGTSKAGPFQGGDSVVKRETKYRVPWSPSLTSASLPFLGERQLMTLAALTFTR</sequence>
<dbReference type="Pfam" id="PF03863">
    <property type="entry name" value="Phage_mat-A"/>
    <property type="match status" value="1"/>
</dbReference>
<evidence type="ECO:0000313" key="3">
    <source>
        <dbReference type="EMBL" id="APG77047.1"/>
    </source>
</evidence>
<name>A0A1L3KHX2_9VIRU</name>
<evidence type="ECO:0000256" key="2">
    <source>
        <dbReference type="ARBA" id="ARBA00035110"/>
    </source>
</evidence>
<keyword evidence="1" id="KW-0946">Virion</keyword>
<accession>A0A1L3KHX2</accession>
<reference evidence="3" key="1">
    <citation type="journal article" date="2016" name="Nature">
        <title>Redefining the invertebrate RNA virosphere.</title>
        <authorList>
            <person name="Shi M."/>
            <person name="Lin X.D."/>
            <person name="Tian J.H."/>
            <person name="Chen L.J."/>
            <person name="Chen X."/>
            <person name="Li C.X."/>
            <person name="Qin X.C."/>
            <person name="Li J."/>
            <person name="Cao J.P."/>
            <person name="Eden J.S."/>
            <person name="Buchmann J."/>
            <person name="Wang W."/>
            <person name="Xu J."/>
            <person name="Holmes E.C."/>
            <person name="Zhang Y.Z."/>
        </authorList>
    </citation>
    <scope>NUCLEOTIDE SEQUENCE</scope>
    <source>
        <strain evidence="3">BHTSS17971</strain>
    </source>
</reference>
<organism evidence="3">
    <name type="scientific">Beihai levi-like virus 5</name>
    <dbReference type="NCBI Taxonomy" id="1922423"/>
    <lineage>
        <taxon>Viruses</taxon>
        <taxon>Riboviria</taxon>
    </lineage>
</organism>
<evidence type="ECO:0000256" key="1">
    <source>
        <dbReference type="ARBA" id="ARBA00023104"/>
    </source>
</evidence>
<keyword evidence="1" id="KW-1160">Virus entry into host cell</keyword>